<evidence type="ECO:0000256" key="7">
    <source>
        <dbReference type="PIRSR" id="PIRSR600760-2"/>
    </source>
</evidence>
<comment type="cofactor">
    <cofactor evidence="2 7 8">
        <name>Mg(2+)</name>
        <dbReference type="ChEBI" id="CHEBI:18420"/>
    </cofactor>
</comment>
<accession>Q5KKG2</accession>
<proteinExistence type="inferred from homology"/>
<dbReference type="EMBL" id="AE017343">
    <property type="protein sequence ID" value="AAW42306.2"/>
    <property type="molecule type" value="Genomic_DNA"/>
</dbReference>
<dbReference type="STRING" id="214684.Q5KKG2"/>
<evidence type="ECO:0000256" key="8">
    <source>
        <dbReference type="RuleBase" id="RU364068"/>
    </source>
</evidence>
<dbReference type="InterPro" id="IPR020550">
    <property type="entry name" value="Inositol_monophosphatase_CS"/>
</dbReference>
<dbReference type="InParanoid" id="Q5KKG2"/>
<dbReference type="RefSeq" id="XP_024512423.1">
    <property type="nucleotide sequence ID" value="XM_024656755.1"/>
</dbReference>
<dbReference type="PANTHER" id="PTHR20854">
    <property type="entry name" value="INOSITOL MONOPHOSPHATASE"/>
    <property type="match status" value="1"/>
</dbReference>
<dbReference type="OrthoDB" id="10254945at2759"/>
<protein>
    <recommendedName>
        <fullName evidence="8">Inositol-1-monophosphatase</fullName>
        <ecNumber evidence="8">3.1.3.25</ecNumber>
    </recommendedName>
</protein>
<dbReference type="VEuPathDB" id="FungiDB:CNC03110"/>
<keyword evidence="5 8" id="KW-0378">Hydrolase</keyword>
<name>Q5KKG2_CRYD1</name>
<feature type="binding site" evidence="7">
    <location>
        <position position="78"/>
    </location>
    <ligand>
        <name>Mg(2+)</name>
        <dbReference type="ChEBI" id="CHEBI:18420"/>
        <label>1</label>
        <note>catalytic</note>
    </ligand>
</feature>
<dbReference type="PROSITE" id="PS00630">
    <property type="entry name" value="IMP_2"/>
    <property type="match status" value="1"/>
</dbReference>
<evidence type="ECO:0000256" key="4">
    <source>
        <dbReference type="ARBA" id="ARBA00022723"/>
    </source>
</evidence>
<dbReference type="PaxDb" id="214684-Q5KKG2"/>
<dbReference type="FunFam" id="3.30.540.10:FF:000004">
    <property type="entry name" value="Inositol-1-monophosphatase"/>
    <property type="match status" value="1"/>
</dbReference>
<evidence type="ECO:0000256" key="1">
    <source>
        <dbReference type="ARBA" id="ARBA00001033"/>
    </source>
</evidence>
<evidence type="ECO:0000256" key="5">
    <source>
        <dbReference type="ARBA" id="ARBA00022801"/>
    </source>
</evidence>
<dbReference type="InterPro" id="IPR020583">
    <property type="entry name" value="Inositol_monoP_metal-BS"/>
</dbReference>
<comment type="pathway">
    <text evidence="8">Polyol metabolism; myo-inositol biosynthesis; myo-inositol from D-glucose 6-phosphate: step 2/2.</text>
</comment>
<dbReference type="GO" id="GO:0006020">
    <property type="term" value="P:inositol metabolic process"/>
    <property type="evidence" value="ECO:0000318"/>
    <property type="project" value="GO_Central"/>
</dbReference>
<dbReference type="PROSITE" id="PS00629">
    <property type="entry name" value="IMP_1"/>
    <property type="match status" value="1"/>
</dbReference>
<feature type="binding site" evidence="7">
    <location>
        <position position="95"/>
    </location>
    <ligand>
        <name>Mg(2+)</name>
        <dbReference type="ChEBI" id="CHEBI:18420"/>
        <label>1</label>
        <note>catalytic</note>
    </ligand>
</feature>
<gene>
    <name evidence="9" type="ordered locus">CNC03110</name>
</gene>
<dbReference type="Proteomes" id="UP000002149">
    <property type="component" value="Chromosome 3"/>
</dbReference>
<keyword evidence="4 7" id="KW-0479">Metal-binding</keyword>
<dbReference type="AlphaFoldDB" id="Q5KKG2"/>
<dbReference type="UniPathway" id="UPA00823">
    <property type="reaction ID" value="UER00788"/>
</dbReference>
<dbReference type="PRINTS" id="PR00377">
    <property type="entry name" value="IMPHPHTASES"/>
</dbReference>
<dbReference type="GO" id="GO:0007165">
    <property type="term" value="P:signal transduction"/>
    <property type="evidence" value="ECO:0000318"/>
    <property type="project" value="GO_Central"/>
</dbReference>
<dbReference type="GO" id="GO:0008934">
    <property type="term" value="F:inositol monophosphate 1-phosphatase activity"/>
    <property type="evidence" value="ECO:0000318"/>
    <property type="project" value="GO_Central"/>
</dbReference>
<dbReference type="Pfam" id="PF00459">
    <property type="entry name" value="Inositol_P"/>
    <property type="match status" value="1"/>
</dbReference>
<dbReference type="PANTHER" id="PTHR20854:SF4">
    <property type="entry name" value="INOSITOL-1-MONOPHOSPHATASE-RELATED"/>
    <property type="match status" value="1"/>
</dbReference>
<dbReference type="EC" id="3.1.3.25" evidence="8"/>
<comment type="catalytic activity">
    <reaction evidence="1 8">
        <text>a myo-inositol phosphate + H2O = myo-inositol + phosphate</text>
        <dbReference type="Rhea" id="RHEA:24056"/>
        <dbReference type="ChEBI" id="CHEBI:15377"/>
        <dbReference type="ChEBI" id="CHEBI:17268"/>
        <dbReference type="ChEBI" id="CHEBI:43474"/>
        <dbReference type="ChEBI" id="CHEBI:84139"/>
        <dbReference type="EC" id="3.1.3.25"/>
    </reaction>
</comment>
<comment type="similarity">
    <text evidence="3 8">Belongs to the inositol monophosphatase superfamily.</text>
</comment>
<dbReference type="Gene3D" id="3.40.190.80">
    <property type="match status" value="1"/>
</dbReference>
<evidence type="ECO:0000313" key="9">
    <source>
        <dbReference type="EMBL" id="AAW42306.2"/>
    </source>
</evidence>
<dbReference type="KEGG" id="cne:CNC03110"/>
<evidence type="ECO:0000256" key="6">
    <source>
        <dbReference type="ARBA" id="ARBA00022842"/>
    </source>
</evidence>
<dbReference type="GO" id="GO:0046854">
    <property type="term" value="P:phosphatidylinositol phosphate biosynthetic process"/>
    <property type="evidence" value="ECO:0007669"/>
    <property type="project" value="InterPro"/>
</dbReference>
<evidence type="ECO:0000313" key="10">
    <source>
        <dbReference type="Proteomes" id="UP000002149"/>
    </source>
</evidence>
<organism evidence="9 10">
    <name type="scientific">Cryptococcus deneoformans (strain JEC21 / ATCC MYA-565)</name>
    <name type="common">Cryptococcus neoformans var. neoformans serotype D</name>
    <dbReference type="NCBI Taxonomy" id="214684"/>
    <lineage>
        <taxon>Eukaryota</taxon>
        <taxon>Fungi</taxon>
        <taxon>Dikarya</taxon>
        <taxon>Basidiomycota</taxon>
        <taxon>Agaricomycotina</taxon>
        <taxon>Tremellomycetes</taxon>
        <taxon>Tremellales</taxon>
        <taxon>Cryptococcaceae</taxon>
        <taxon>Cryptococcus</taxon>
        <taxon>Cryptococcus neoformans species complex</taxon>
    </lineage>
</organism>
<keyword evidence="10" id="KW-1185">Reference proteome</keyword>
<dbReference type="GO" id="GO:0006021">
    <property type="term" value="P:inositol biosynthetic process"/>
    <property type="evidence" value="ECO:0007669"/>
    <property type="project" value="UniProtKB-UniPathway"/>
</dbReference>
<dbReference type="InterPro" id="IPR000760">
    <property type="entry name" value="Inositol_monophosphatase-like"/>
</dbReference>
<feature type="binding site" evidence="7">
    <location>
        <position position="236"/>
    </location>
    <ligand>
        <name>Mg(2+)</name>
        <dbReference type="ChEBI" id="CHEBI:18420"/>
        <label>1</label>
        <note>catalytic</note>
    </ligand>
</feature>
<dbReference type="CDD" id="cd01639">
    <property type="entry name" value="IMPase"/>
    <property type="match status" value="1"/>
</dbReference>
<sequence>MMPIELDLDSILQFAIKLALDAGQIIREGQEKRFASESAQEDEKLNSVDLVTEVDKAVEKFIVERIREAYPSHKFIGEESYEGQQITDEPTWIVDPIDGTTNFVHGFPMVATSIGLAHKGIPVVGVIYNPFLDQLWSAAKGRGAYLNQKRKLPITGSSKPLASLGQALIGVEYGMSRSPPALPRKLAAFEKLTAHTDVGGKMCHSLRSMGSAALNIVLVASGGLDIYWEVGCWPWDVCAGICILEESGGRCFGAKTADLSGEVDAKLMAGRKYAMIRSIRATDRLSFCRKRRPWINKRNLSKSFTIVLRISTLEFATSTGENNIMTCSDDRPRASTMVVAVFS</sequence>
<evidence type="ECO:0000256" key="2">
    <source>
        <dbReference type="ARBA" id="ARBA00001946"/>
    </source>
</evidence>
<feature type="binding site" evidence="7">
    <location>
        <position position="97"/>
    </location>
    <ligand>
        <name>Mg(2+)</name>
        <dbReference type="ChEBI" id="CHEBI:18420"/>
        <label>1</label>
        <note>catalytic</note>
    </ligand>
</feature>
<feature type="binding site" evidence="7">
    <location>
        <position position="98"/>
    </location>
    <ligand>
        <name>Mg(2+)</name>
        <dbReference type="ChEBI" id="CHEBI:18420"/>
        <label>1</label>
        <note>catalytic</note>
    </ligand>
</feature>
<dbReference type="InterPro" id="IPR033942">
    <property type="entry name" value="IMPase"/>
</dbReference>
<evidence type="ECO:0000256" key="3">
    <source>
        <dbReference type="ARBA" id="ARBA00009759"/>
    </source>
</evidence>
<dbReference type="SUPFAM" id="SSF56655">
    <property type="entry name" value="Carbohydrate phosphatase"/>
    <property type="match status" value="1"/>
</dbReference>
<keyword evidence="6 7" id="KW-0460">Magnesium</keyword>
<reference evidence="9 10" key="1">
    <citation type="journal article" date="2005" name="Science">
        <title>The genome of the basidiomycetous yeast and human pathogen Cryptococcus neoformans.</title>
        <authorList>
            <person name="Loftus B.J."/>
            <person name="Fung E."/>
            <person name="Roncaglia P."/>
            <person name="Rowley D."/>
            <person name="Amedeo P."/>
            <person name="Bruno D."/>
            <person name="Vamathevan J."/>
            <person name="Miranda M."/>
            <person name="Anderson I.J."/>
            <person name="Fraser J.A."/>
            <person name="Allen J.E."/>
            <person name="Bosdet I.E."/>
            <person name="Brent M.R."/>
            <person name="Chiu R."/>
            <person name="Doering T.L."/>
            <person name="Donlin M.J."/>
            <person name="D'Souza C.A."/>
            <person name="Fox D.S."/>
            <person name="Grinberg V."/>
            <person name="Fu J."/>
            <person name="Fukushima M."/>
            <person name="Haas B.J."/>
            <person name="Huang J.C."/>
            <person name="Janbon G."/>
            <person name="Jones S.J."/>
            <person name="Koo H.L."/>
            <person name="Krzywinski M.I."/>
            <person name="Kwon-Chung J.K."/>
            <person name="Lengeler K.B."/>
            <person name="Maiti R."/>
            <person name="Marra M.A."/>
            <person name="Marra R.E."/>
            <person name="Mathewson C.A."/>
            <person name="Mitchell T.G."/>
            <person name="Pertea M."/>
            <person name="Riggs F.R."/>
            <person name="Salzberg S.L."/>
            <person name="Schein J.E."/>
            <person name="Shvartsbeyn A."/>
            <person name="Shin H."/>
            <person name="Shumway M."/>
            <person name="Specht C.A."/>
            <person name="Suh B.B."/>
            <person name="Tenney A."/>
            <person name="Utterback T.R."/>
            <person name="Wickes B.L."/>
            <person name="Wortman J.R."/>
            <person name="Wye N.H."/>
            <person name="Kronstad J.W."/>
            <person name="Lodge J.K."/>
            <person name="Heitman J."/>
            <person name="Davis R.W."/>
            <person name="Fraser C.M."/>
            <person name="Hyman R.W."/>
        </authorList>
    </citation>
    <scope>NUCLEOTIDE SEQUENCE [LARGE SCALE GENOMIC DNA]</scope>
    <source>
        <strain evidence="10">JEC21 / ATCC MYA-565</strain>
    </source>
</reference>
<dbReference type="GO" id="GO:0046872">
    <property type="term" value="F:metal ion binding"/>
    <property type="evidence" value="ECO:0007669"/>
    <property type="project" value="UniProtKB-KW"/>
</dbReference>
<dbReference type="Gene3D" id="3.30.540.10">
    <property type="entry name" value="Fructose-1,6-Bisphosphatase, subunit A, domain 1"/>
    <property type="match status" value="1"/>
</dbReference>
<dbReference type="GeneID" id="3256352"/>
<dbReference type="HOGENOM" id="CLU_044118_1_2_1"/>